<dbReference type="Proteomes" id="UP000177235">
    <property type="component" value="Unassembled WGS sequence"/>
</dbReference>
<protein>
    <submittedName>
        <fullName evidence="1">Uncharacterized protein</fullName>
    </submittedName>
</protein>
<dbReference type="AlphaFoldDB" id="A0A1F5Q8E4"/>
<gene>
    <name evidence="1" type="ORF">A3J05_01015</name>
</gene>
<evidence type="ECO:0000313" key="1">
    <source>
        <dbReference type="EMBL" id="OGE98408.1"/>
    </source>
</evidence>
<proteinExistence type="predicted"/>
<sequence length="148" mass="17418">MTGSESRGRSKKYPFYHHQKQNCIKARFIPKEIFEQLFVEYLESITPNARFEKIFKAVVIDIWKNNYRKLDEELNMGEVLDYCFRFVRNTAKVWMGLEPKFLAGLSFQKRIIIGTGDLSPIYQLNQEYNKQKSSLAARLGSYFELGTL</sequence>
<name>A0A1F5Q8E4_9BACT</name>
<dbReference type="EMBL" id="MFFF01000033">
    <property type="protein sequence ID" value="OGE98408.1"/>
    <property type="molecule type" value="Genomic_DNA"/>
</dbReference>
<reference evidence="1 2" key="1">
    <citation type="journal article" date="2016" name="Nat. Commun.">
        <title>Thousands of microbial genomes shed light on interconnected biogeochemical processes in an aquifer system.</title>
        <authorList>
            <person name="Anantharaman K."/>
            <person name="Brown C.T."/>
            <person name="Hug L.A."/>
            <person name="Sharon I."/>
            <person name="Castelle C.J."/>
            <person name="Probst A.J."/>
            <person name="Thomas B.C."/>
            <person name="Singh A."/>
            <person name="Wilkins M.J."/>
            <person name="Karaoz U."/>
            <person name="Brodie E.L."/>
            <person name="Williams K.H."/>
            <person name="Hubbard S.S."/>
            <person name="Banfield J.F."/>
        </authorList>
    </citation>
    <scope>NUCLEOTIDE SEQUENCE [LARGE SCALE GENOMIC DNA]</scope>
</reference>
<evidence type="ECO:0000313" key="2">
    <source>
        <dbReference type="Proteomes" id="UP000177235"/>
    </source>
</evidence>
<organism evidence="1 2">
    <name type="scientific">Candidatus Doudnabacteria bacterium RIFCSPLOWO2_02_FULL_48_13</name>
    <dbReference type="NCBI Taxonomy" id="1817845"/>
    <lineage>
        <taxon>Bacteria</taxon>
        <taxon>Candidatus Doudnaibacteriota</taxon>
    </lineage>
</organism>
<accession>A0A1F5Q8E4</accession>
<comment type="caution">
    <text evidence="1">The sequence shown here is derived from an EMBL/GenBank/DDBJ whole genome shotgun (WGS) entry which is preliminary data.</text>
</comment>